<name>A0ABR7IFP6_9FIRM</name>
<feature type="domain" description="SpaA-like prealbumin fold" evidence="5">
    <location>
        <begin position="1768"/>
        <end position="1847"/>
    </location>
</feature>
<dbReference type="Pfam" id="PF19407">
    <property type="entry name" value="DUF5979"/>
    <property type="match status" value="3"/>
</dbReference>
<feature type="transmembrane region" description="Helical" evidence="2">
    <location>
        <begin position="2150"/>
        <end position="2170"/>
    </location>
</feature>
<keyword evidence="8" id="KW-1185">Reference proteome</keyword>
<dbReference type="RefSeq" id="WP_186994343.1">
    <property type="nucleotide sequence ID" value="NZ_JACOQG010000004.1"/>
</dbReference>
<feature type="compositionally biased region" description="Acidic residues" evidence="1">
    <location>
        <begin position="88"/>
        <end position="100"/>
    </location>
</feature>
<feature type="compositionally biased region" description="Basic and acidic residues" evidence="1">
    <location>
        <begin position="54"/>
        <end position="67"/>
    </location>
</feature>
<dbReference type="Proteomes" id="UP000649826">
    <property type="component" value="Unassembled WGS sequence"/>
</dbReference>
<dbReference type="InterPro" id="IPR041033">
    <property type="entry name" value="SpaA_PFL_dom_1"/>
</dbReference>
<organism evidence="7 8">
    <name type="scientific">Blautia difficilis</name>
    <dbReference type="NCBI Taxonomy" id="2763027"/>
    <lineage>
        <taxon>Bacteria</taxon>
        <taxon>Bacillati</taxon>
        <taxon>Bacillota</taxon>
        <taxon>Clostridia</taxon>
        <taxon>Lachnospirales</taxon>
        <taxon>Lachnospiraceae</taxon>
        <taxon>Blautia</taxon>
    </lineage>
</organism>
<dbReference type="Pfam" id="PF05738">
    <property type="entry name" value="Cna_B"/>
    <property type="match status" value="2"/>
</dbReference>
<evidence type="ECO:0000256" key="3">
    <source>
        <dbReference type="SAM" id="SignalP"/>
    </source>
</evidence>
<reference evidence="7 8" key="1">
    <citation type="submission" date="2020-08" db="EMBL/GenBank/DDBJ databases">
        <title>Genome public.</title>
        <authorList>
            <person name="Liu C."/>
            <person name="Sun Q."/>
        </authorList>
    </citation>
    <scope>NUCLEOTIDE SEQUENCE [LARGE SCALE GENOMIC DNA]</scope>
    <source>
        <strain evidence="7 8">M29</strain>
    </source>
</reference>
<keyword evidence="3" id="KW-0732">Signal</keyword>
<dbReference type="InterPro" id="IPR013783">
    <property type="entry name" value="Ig-like_fold"/>
</dbReference>
<dbReference type="Pfam" id="PF17802">
    <property type="entry name" value="SpaA"/>
    <property type="match status" value="2"/>
</dbReference>
<keyword evidence="2" id="KW-0812">Transmembrane</keyword>
<dbReference type="Gene3D" id="2.60.40.1140">
    <property type="entry name" value="Collagen-binding surface protein Cna, B-type domain"/>
    <property type="match status" value="4"/>
</dbReference>
<feature type="domain" description="DUF5979" evidence="6">
    <location>
        <begin position="1365"/>
        <end position="1468"/>
    </location>
</feature>
<feature type="signal peptide" evidence="3">
    <location>
        <begin position="1"/>
        <end position="27"/>
    </location>
</feature>
<dbReference type="SUPFAM" id="SSF49401">
    <property type="entry name" value="Bacterial adhesins"/>
    <property type="match status" value="3"/>
</dbReference>
<dbReference type="SUPFAM" id="SSF49478">
    <property type="entry name" value="Cna protein B-type domain"/>
    <property type="match status" value="2"/>
</dbReference>
<feature type="compositionally biased region" description="Low complexity" evidence="1">
    <location>
        <begin position="101"/>
        <end position="111"/>
    </location>
</feature>
<feature type="domain" description="CNA-B" evidence="4">
    <location>
        <begin position="1568"/>
        <end position="1657"/>
    </location>
</feature>
<dbReference type="Gene3D" id="2.60.40.3050">
    <property type="match status" value="1"/>
</dbReference>
<feature type="region of interest" description="Disordered" evidence="1">
    <location>
        <begin position="41"/>
        <end position="142"/>
    </location>
</feature>
<feature type="domain" description="CNA-B" evidence="4">
    <location>
        <begin position="1478"/>
        <end position="1560"/>
    </location>
</feature>
<sequence length="2178" mass="236350">MKSKTTKVRRYLAAILTVLMIFQQATTSVIYASSEAAVPTVTEAPAAQTEEEPEKQVEETPEEKIPTEGESEQTETSTQDSTDKQQEQTEEAQPTEEPQTEEAVTPAPETEIVSNEAPAVEMEAAGTEESNNVPSATNTDLPSAWVKSQSVQKETDGIWTDIETNEQLDQNSTYRLNVTYEIPNTEKPQTDITYQYSLPSVFKEITSSGDIFNNSNKKMGTYNVEGGKILLNISAASIANLSNLNGYFSCGFKFDKTQITTEKTITVTFPVASKTETFHFQEDTNSYLSTEKKQLEVDYKNGKIKYQINVTANEAENDVVIKDTLGEGLSFDTNSFAIKKNGSDITLQPDCSADNKTASFNLGDMAANNTCVIEYWAFIDNYSSMYNGQNEVSVTKTNSYTYQSQGKTERSGNSVTTTFHKKWAEKNGTYNAASKTIDWTITINAGSPLNINGAVIKDIPGINVSISDDADVTVTKDDGNTFMIKGSAIKNGYTFTDANYMGKYVLSYTTVLPDNVQSTIGNVNVKNDYEFSNGKGQSFTGSKEIGVETIPAVTKECTYFTNNKSGANTADWKATVTIASSGEHVFHDELQDGMTLVDNSVKVTDKDGNEVSKKVQVDSDKKGFHITFPNETVENGNSIQYVITYKSNYDYSKIPTTGTVSTTRYTYKNKCKLDDNPWVNADFTVQGGEILNKQQADGAEYDEANKTIRYKIVVNWANLDYTGKEVVVKDVLPEGTTFSGITSMFKVQNSQCTNIDNNKIRDIVTVDTNEKGVVYFRFKGIGSLGYGFNYELKVNDEYYKKTQRVEFKNSASLIVDGTIEKEDSHTVWVDFKVVKKGSEQHKDSGNNITNYIKYIVTINPAAIQLLPDNLTSGGLTLTDIIPDNLTLVINKTFPMTLRNTKDQSDNPALDYSYDSSTRKLVVNVPDNKALELIFYAQLSGEAGKNVSVNNTVNLSGSATYIETDTDSKSYQVVQSSAGLNGDNNHIRLKKTKEDASTPLKGAKFDIVKVSIDDEGNVTTQTIGNHLEVGNDGGLTYPREGTNDEALIADTLYYYQEVEAPQGYQVDSGKYYFWNPGNAKETLNTRIQNAVEKGKLDVAAKTANTNLYGEIIVTNKAAVGSLKITKQLVAPEDFENSKSYTFTVSKDGKCYDQDGNTYIGATVTVGAGQMVEVKNLPIGEYTVTERNASVDGYTWTVSANGTVGNEATVTVKNQSDTNVTFTNTYQKFDGASLNLKASKLLEGGTLEAGAYEFVVTADPTADVIIPNGKFTNDADGNITFNGIEFKKAGDYTLTIKEKPGTDVGIAYDGAVYTVKVNIATDSTANKLKVNEVKSENDTLTEKDGTYVLPSADKKANFINRVKKGSLKITKTLEVPDGFEKSRVYTFTVSKDGVFYDKDGNTGAGATVSVEAGKTVEVKNLPIGTYTVTETDASVEGYSWTVTANEKPGSTATVEVTDNTFADVIFKNIYNQTTEEKVDISGTKTWSDGGNQDGSRPSSITVNLLANGTKVDSKTVTAKDNWKYSFTDLPKYENGTAINYTVTEDAVAGYSTTINGYDITNSYTPGRTSVTVTKAWVDNDNKGNKRPSEIKIQLYADGRESGSPVALNEANKWTYTWTGLDEKNGGTTIAYTVKEVGTVDGYEASVSGDARTGYIITNTLKSGTLEVVKSITGDVSDSALTAEQKAAMTFTVTGPDGYSETVHYSDFADGKYTFQNLPLGEYTVTETNADMEGYKLTTTYSVDGGKVTVTNKETATITITNDYVKTKDASVKISKVDADTYEALGGAHLQVIDPDGKVVAEWDSGKDAYTLTDLKPGVVYTLHETAAPKGYKVAEDTTFQLNEDGTIDTANTTTAISEDTLLVKDEKKESKDVSVSVTKKLVTVDGTVIGAEDATYYVALYSDADCTQRVSDVLALNFKNASASTVTFTGLEKGQTYYVGECESDGTCYLANICADGTMYMVDFSDGNAVTVDNADGSTTVYFDNQFENIPDGYYKEAELNITKKLVGSDGKAKNSNEIFYAGIFADEGFTQLSTDVSANIVPLDLAGGSEVTAQVNVALPESGSITLYVTEVDSNGKPVAGAASFKYDVTVDNAQVTLNDDNLSANVVITNTENSTKVTPTPGTPNTPNTPNTTGGFSGKSAVRTGDSTPIGGFIALFAAAAVIAGAAVFFKRRRKDEK</sequence>
<dbReference type="Gene3D" id="2.60.40.10">
    <property type="entry name" value="Immunoglobulins"/>
    <property type="match status" value="3"/>
</dbReference>
<feature type="domain" description="DUF5979" evidence="6">
    <location>
        <begin position="1121"/>
        <end position="1225"/>
    </location>
</feature>
<evidence type="ECO:0000256" key="2">
    <source>
        <dbReference type="SAM" id="Phobius"/>
    </source>
</evidence>
<evidence type="ECO:0000313" key="7">
    <source>
        <dbReference type="EMBL" id="MBC5778847.1"/>
    </source>
</evidence>
<protein>
    <submittedName>
        <fullName evidence="7">Cna B-type domain-containing protein</fullName>
    </submittedName>
</protein>
<evidence type="ECO:0000259" key="6">
    <source>
        <dbReference type="Pfam" id="PF19407"/>
    </source>
</evidence>
<feature type="region of interest" description="Disordered" evidence="1">
    <location>
        <begin position="2113"/>
        <end position="2142"/>
    </location>
</feature>
<dbReference type="Gene3D" id="2.60.40.740">
    <property type="match status" value="2"/>
</dbReference>
<accession>A0ABR7IFP6</accession>
<dbReference type="InterPro" id="IPR022464">
    <property type="entry name" value="Strep_pil_isopept_link"/>
</dbReference>
<dbReference type="NCBIfam" id="TIGR03786">
    <property type="entry name" value="strep_pil_rpt"/>
    <property type="match status" value="1"/>
</dbReference>
<evidence type="ECO:0000259" key="4">
    <source>
        <dbReference type="Pfam" id="PF05738"/>
    </source>
</evidence>
<dbReference type="InterPro" id="IPR046022">
    <property type="entry name" value="DUF5979"/>
</dbReference>
<evidence type="ECO:0000313" key="8">
    <source>
        <dbReference type="Proteomes" id="UP000649826"/>
    </source>
</evidence>
<dbReference type="CDD" id="cd00222">
    <property type="entry name" value="CollagenBindB"/>
    <property type="match status" value="2"/>
</dbReference>
<dbReference type="InterPro" id="IPR038174">
    <property type="entry name" value="Strep_pil_link_sf"/>
</dbReference>
<feature type="domain" description="SpaA-like prealbumin fold" evidence="5">
    <location>
        <begin position="985"/>
        <end position="1072"/>
    </location>
</feature>
<keyword evidence="2" id="KW-0472">Membrane</keyword>
<evidence type="ECO:0000259" key="5">
    <source>
        <dbReference type="Pfam" id="PF17802"/>
    </source>
</evidence>
<comment type="caution">
    <text evidence="7">The sequence shown here is derived from an EMBL/GenBank/DDBJ whole genome shotgun (WGS) entry which is preliminary data.</text>
</comment>
<keyword evidence="2" id="KW-1133">Transmembrane helix</keyword>
<feature type="chain" id="PRO_5046465572" evidence="3">
    <location>
        <begin position="28"/>
        <end position="2178"/>
    </location>
</feature>
<dbReference type="InterPro" id="IPR008966">
    <property type="entry name" value="Adhesion_dom_sf"/>
</dbReference>
<feature type="compositionally biased region" description="Polar residues" evidence="1">
    <location>
        <begin position="128"/>
        <end position="142"/>
    </location>
</feature>
<dbReference type="InterPro" id="IPR008454">
    <property type="entry name" value="Collagen-bd_Cna-like_B-typ_dom"/>
</dbReference>
<gene>
    <name evidence="7" type="ORF">H8Z82_04065</name>
</gene>
<dbReference type="EMBL" id="JACOQG010000004">
    <property type="protein sequence ID" value="MBC5778847.1"/>
    <property type="molecule type" value="Genomic_DNA"/>
</dbReference>
<feature type="domain" description="DUF5979" evidence="6">
    <location>
        <begin position="1663"/>
        <end position="1761"/>
    </location>
</feature>
<feature type="compositionally biased region" description="Low complexity" evidence="1">
    <location>
        <begin position="2118"/>
        <end position="2134"/>
    </location>
</feature>
<evidence type="ECO:0000256" key="1">
    <source>
        <dbReference type="SAM" id="MobiDB-lite"/>
    </source>
</evidence>
<proteinExistence type="predicted"/>